<evidence type="ECO:0000256" key="1">
    <source>
        <dbReference type="SAM" id="MobiDB-lite"/>
    </source>
</evidence>
<dbReference type="AlphaFoldDB" id="A0A7S2WCU5"/>
<evidence type="ECO:0000256" key="2">
    <source>
        <dbReference type="SAM" id="Phobius"/>
    </source>
</evidence>
<dbReference type="EMBL" id="HBHK01011098">
    <property type="protein sequence ID" value="CAD9680495.1"/>
    <property type="molecule type" value="Transcribed_RNA"/>
</dbReference>
<keyword evidence="2" id="KW-1133">Transmembrane helix</keyword>
<proteinExistence type="predicted"/>
<evidence type="ECO:0000313" key="3">
    <source>
        <dbReference type="EMBL" id="CAD9680495.1"/>
    </source>
</evidence>
<keyword evidence="2" id="KW-0472">Membrane</keyword>
<keyword evidence="2" id="KW-0812">Transmembrane</keyword>
<reference evidence="3" key="1">
    <citation type="submission" date="2021-01" db="EMBL/GenBank/DDBJ databases">
        <authorList>
            <person name="Corre E."/>
            <person name="Pelletier E."/>
            <person name="Niang G."/>
            <person name="Scheremetjew M."/>
            <person name="Finn R."/>
            <person name="Kale V."/>
            <person name="Holt S."/>
            <person name="Cochrane G."/>
            <person name="Meng A."/>
            <person name="Brown T."/>
            <person name="Cohen L."/>
        </authorList>
    </citation>
    <scope>NUCLEOTIDE SEQUENCE</scope>
    <source>
        <strain evidence="3">NY070348D</strain>
    </source>
</reference>
<dbReference type="InterPro" id="IPR029044">
    <property type="entry name" value="Nucleotide-diphossugar_trans"/>
</dbReference>
<feature type="region of interest" description="Disordered" evidence="1">
    <location>
        <begin position="440"/>
        <end position="471"/>
    </location>
</feature>
<dbReference type="PANTHER" id="PTHR36851:SF1">
    <property type="entry name" value="GLYCO_TRANS_2-LIKE DOMAIN-CONTAINING PROTEIN"/>
    <property type="match status" value="1"/>
</dbReference>
<protein>
    <recommendedName>
        <fullName evidence="4">Glycosyltransferase 2-like domain-containing protein</fullName>
    </recommendedName>
</protein>
<evidence type="ECO:0008006" key="4">
    <source>
        <dbReference type="Google" id="ProtNLM"/>
    </source>
</evidence>
<feature type="transmembrane region" description="Helical" evidence="2">
    <location>
        <begin position="412"/>
        <end position="430"/>
    </location>
</feature>
<sequence length="500" mass="56794">MVFSKSGACIVGGMLLHTTMPLWIKKLLGKYVGRKVLQGHNLLVFGTLLRFVLRMFQKHCLPKSQAKVSGFLGKSLFSHAIVVPVCAETFQDIYATLRSITCQKNSKSSLYLILALEECSDSSIIAQVQKEFGKDFKRVDAFIHPSGISPNIETPGCGANVNWAIRQFVAKLDQEKVDYSKMIYTKVDSQIRLGPGYINEIENVFADDPRAIAQPIVFYNTNQVEPSLQALSDMRSAFYQFCMVPDSVICITTYSLMLENLKNAGFYDPKFMSEDNNVFLRQSDYQGLAPKLHMLRTPVFNTSPETMGEFIRQDLRWSTCLVEYLRHWWVQGPSARKFMHLMKLYWVRIFMAILLPFYVPSLAYHVFTSSEKQGRKQFTSILALLVTFTTGSCYCEHSNNTWLENFKQNNKAVAVSVACGMYAYVISLVNKTTVTIPRRRKLQDNRSSTPKPTKVKFATAPNQAPREGTTIPKYANIPASEKSRIPYKTCLRQSLEPLKV</sequence>
<dbReference type="SUPFAM" id="SSF53448">
    <property type="entry name" value="Nucleotide-diphospho-sugar transferases"/>
    <property type="match status" value="1"/>
</dbReference>
<gene>
    <name evidence="3" type="ORF">QSP1433_LOCUS6929</name>
</gene>
<dbReference type="PANTHER" id="PTHR36851">
    <property type="entry name" value="UNNAMED PRODUCT"/>
    <property type="match status" value="1"/>
</dbReference>
<name>A0A7S2WCU5_9STRA</name>
<accession>A0A7S2WCU5</accession>
<organism evidence="3">
    <name type="scientific">Mucochytrium quahogii</name>
    <dbReference type="NCBI Taxonomy" id="96639"/>
    <lineage>
        <taxon>Eukaryota</taxon>
        <taxon>Sar</taxon>
        <taxon>Stramenopiles</taxon>
        <taxon>Bigyra</taxon>
        <taxon>Labyrinthulomycetes</taxon>
        <taxon>Thraustochytrida</taxon>
        <taxon>Thraustochytriidae</taxon>
        <taxon>Mucochytrium</taxon>
    </lineage>
</organism>
<feature type="transmembrane region" description="Helical" evidence="2">
    <location>
        <begin position="345"/>
        <end position="367"/>
    </location>
</feature>